<feature type="domain" description="Schizont-infected cell agglutination extracellular beta" evidence="2">
    <location>
        <begin position="1999"/>
        <end position="2159"/>
    </location>
</feature>
<feature type="compositionally biased region" description="Gly residues" evidence="1">
    <location>
        <begin position="1200"/>
        <end position="1211"/>
    </location>
</feature>
<dbReference type="EMBL" id="CP016250">
    <property type="protein sequence ID" value="ANQ10323.1"/>
    <property type="molecule type" value="Genomic_DNA"/>
</dbReference>
<feature type="region of interest" description="Disordered" evidence="1">
    <location>
        <begin position="2517"/>
        <end position="2624"/>
    </location>
</feature>
<feature type="compositionally biased region" description="Polar residues" evidence="1">
    <location>
        <begin position="1049"/>
        <end position="1059"/>
    </location>
</feature>
<sequence length="2783" mass="309674">MKKKVRSADQIVKEWGVAKLEEVVELFDVYSSSIKEKSLEDQWESLYEVCKSENIDEEYEFYKGCMDENFCKILVRNWFYASQNNIDCKGKCSKGDQWKEMMPDAKCAILNVWLYYYETMIRLMTFENFYVNKAMDNLWEIMKDDEKCARCEYRTAKSALSASNMDEIRTVLEALKGKGVSEKMEQIPRNSRHGEQGGGCNFTYEEGKAKIKDQEVKLEEKDKKILEDIIQKKDVITKMKEEIEKEERQKTAVLPAPPSPPGSTNDNDRCKLFNEVKKTWFNKRQRFESKPQDVTQFWKDVDSHGEGLMEKIFKKNDEADQYCNDDNGKSGTLNEKEKAACKLVAGGLHHLYSIQLERGPTQNDPEENQKFQQMVGCMMINSLIKKLEEEEKSSCPVDEGIKQAFSKNDQIKNEACKNKRCDLCEKENYTKCKIDNQDVKNKLDAILQQNNDKITKALSTINTLCHRVQCVMTKWFANRKAENGATKTMNDMWNDVKHQLEIMSPNVSTNDTAADNLCGKDEWKDGFVTEKDREACRFINRSLKHIYGITIDQGDLTDGKVSENPEEKHRKAADNRMFKQTMLCAALNAYADILKENTKDKCPLDEEKIKKMFDKGNAKISEWCVNANGENNNCVTCERVENLICEVGDQGNRTKMEDKLKPLLKGDTEITKTLNTITTISNFCTRIACVSKKWGVNRDGITPTWENMQGDINGRAKEMFEHISNKNADMEAHCSGHSETTSRIVTDPERKACQYITSGLQYIYEIEIDKEDLKGNGVDKERKAKDNRDFKQTMACLLLNAYADRLEQVVKSPCTVSKKTIEQAFQKGNGKIKNWCKGKDVNGQNNNCEVCDRVKDLKNCTVGNENVKAKVDSMLQGNKDIEKTLSTISNLCDRAQCKDSWDDIKSRIDPLTETMSNADNSVDTLCHDVEQGAKKEACQQIVRGLKHIYEIKVEEKGEDGVKENNRLFKQTMACLILNEYGKLLMEKSCIDENTIKQAFNAGESLHTTECKSGKNECDQCNWDKCTNFKIGRNDIDRQKIKKELEKDGNTQNILSTNCTSPSKPAAVRPPAAASPQPLPAAPPSTPLRSDQDSTPKPGNKADSIQGDPGQKQEGKITSSSSNTLSRTECESGEATSIEKALACAEMSGSGNNLGDTHINSKDDEFGRGIWSVTQNAATTTVVQSTPTVISGPVGDTSQGTTGGPGTNGKDGQGVPQAPDAKDNAGEVPKKTVTEDDDSSGSGGTKQPPAIVDSQDSSVKDNVQHMGNDSTKNGPAETVTASAENDNGGIKGPKVDVSVPDVDISSTPLGGQSPPASSRTTHLGSGGSRGGKAADTSLPVPLPVINPINPSDFTSYLPLTPVLIGTSVISYLLWKYFTVEVLDECENGDTKLVQEDFLKIIVEEFMESEFMKEEKVLKEQVSIFDVPEEDFVPKEEVPSSDSGFCHNWNHKTMNYLTLEKTEKKNEIGEEKESRIWNGMKQMWDELINILRTTGADGMKELCDDKVGKGAGVEIRGPEKALCKAFFKIYYYMNGMPIKGMKQTIIQETNEEGIFLRCVVGMTTLHQIFGKHHCFDKYVDYVSYAMSGLRGMKDVPDHAALCAGMNFDGMKIGTKFVGATLAKWNEGQYNHVAEVGNIKIADKPSCKDANKGQGGTPVNSIQDKDKAQWLQKGNLEEMKNIVEKNQYVAEDKMGEVLKEFEEKIKEVKRRIWEQSGCPKLNADGFEEDEEVDIGEWFTEFFNHIASDSNYYNYHNVDAIKGVCDGLGGDDDKEIKEEDRKFCETLVKNLWIVSKCNSNSYDGEKCIKPKNSCYYVKPCDLLKIWLMYARGGCASKDVIEFVFTAFHEIEELIKGGEFYERCDLKKSISLYRGETDMLYTISNLMHNSPLLRKQMEARTTEWCRKMKRQINVGHWEGKTTNTDRGRSSVGGAGEDEEMRGILGNIGKKLEMNQKIQEEVQKAMDEVIQKHIPQTTSSIQLKSVSQQGTGACTPELQNRLDKMGREWHEIRGYRDGTTRVWDKFWGKEDTEKILQDLLEAMTNGSKLDNDPCKDFKEGDDATEGTNKKACQYIAKGLQHIYNIKLTKSATQQNPVQNQRFQQTMSCIILNELIRKLKEHKSCPINEGIKKAFEVGSKFRTSCKFADNTQCDECTEKDYSDCTVEQDNKKIGDQLKPMLQEKENEIQQTLRDINNLCQRVKCVAQKWVTNRTENGHAPNINGIWGDTKTELGKLSKSMIGTNAVTDNFCENSKGKKGKLNDKEKMACRFITRGLHHTYSIPENLDDDKKVKGRAKDNQLFKRTMSCVLLNAYADMLLQEKGKECSIDETKIEEMFQEGNNQKDTWCANKDGSSCDVCERVKDLGCTLGEAKVKEKVKPMLDTNEDIKKTLGDLCPPKSVVAKPVASGGENGKDQRKKADIDPGPAKSAPSATTGRNDNSAGDDDLLPGKPPQPAVPPGNLNNASTGKSNIIDTGYSVIVDGVELSFGDPLISSTGSGYEDDSTYDSGTWSVTENAAETTVIKSTPTVISGPSTSETGTAKMEKAAAPASDAAPASPARGPGGGSSAGAGDSGPPGSPGGPGAEPGGQGSGGGGSGASSSSSSSSSSGTPGSDGSVSGGEPDGQAPQAPVLPYFAVPIRRRRYRRAHHVSGPTSQEKLLDHVDDQADDPQEYTLVKERKQPRSIQTGRTKRQKKQGVDSRVCHRTIIDIHLEVLDECQNRDLHSTKDDFFEILVQEIMGSKFMEEKFVSKEEVPSSDSGFREEDFVPKEQVPSSDSGFRVGVPKEQVQS</sequence>
<feature type="region of interest" description="Disordered" evidence="1">
    <location>
        <begin position="2393"/>
        <end position="2462"/>
    </location>
</feature>
<feature type="compositionally biased region" description="Basic and acidic residues" evidence="1">
    <location>
        <begin position="1219"/>
        <end position="1233"/>
    </location>
</feature>
<feature type="compositionally biased region" description="Polar residues" evidence="1">
    <location>
        <begin position="2517"/>
        <end position="2532"/>
    </location>
</feature>
<dbReference type="Pfam" id="PF12878">
    <property type="entry name" value="SICA_beta"/>
    <property type="match status" value="6"/>
</dbReference>
<feature type="domain" description="Schizont-infected cell agglutination C-terminal" evidence="3">
    <location>
        <begin position="1378"/>
        <end position="1443"/>
    </location>
</feature>
<feature type="region of interest" description="Disordered" evidence="1">
    <location>
        <begin position="247"/>
        <end position="268"/>
    </location>
</feature>
<evidence type="ECO:0000256" key="1">
    <source>
        <dbReference type="SAM" id="MobiDB-lite"/>
    </source>
</evidence>
<evidence type="ECO:0000259" key="2">
    <source>
        <dbReference type="Pfam" id="PF12878"/>
    </source>
</evidence>
<dbReference type="VEuPathDB" id="PlasmoDB:PCOAH_00039780"/>
<gene>
    <name evidence="5" type="ORF">PCOAH_00039780</name>
</gene>
<feature type="compositionally biased region" description="Polar residues" evidence="1">
    <location>
        <begin position="1115"/>
        <end position="1126"/>
    </location>
</feature>
<dbReference type="InterPro" id="IPR024290">
    <property type="entry name" value="SICA_extracell_a"/>
</dbReference>
<feature type="domain" description="Schizont-infected cell agglutination extracellular beta" evidence="2">
    <location>
        <begin position="682"/>
        <end position="862"/>
    </location>
</feature>
<evidence type="ECO:0000313" key="6">
    <source>
        <dbReference type="Proteomes" id="UP000092716"/>
    </source>
</evidence>
<feature type="compositionally biased region" description="Low complexity" evidence="1">
    <location>
        <begin position="1060"/>
        <end position="1075"/>
    </location>
</feature>
<dbReference type="Pfam" id="PF12887">
    <property type="entry name" value="SICA_alpha"/>
    <property type="match status" value="1"/>
</dbReference>
<feature type="region of interest" description="Disordered" evidence="1">
    <location>
        <begin position="2743"/>
        <end position="2783"/>
    </location>
</feature>
<feature type="compositionally biased region" description="Polar residues" evidence="1">
    <location>
        <begin position="1306"/>
        <end position="1322"/>
    </location>
</feature>
<evidence type="ECO:0000259" key="3">
    <source>
        <dbReference type="Pfam" id="PF12879"/>
    </source>
</evidence>
<feature type="compositionally biased region" description="Low complexity" evidence="1">
    <location>
        <begin position="2591"/>
        <end position="2609"/>
    </location>
</feature>
<feature type="compositionally biased region" description="Pro residues" evidence="1">
    <location>
        <begin position="1076"/>
        <end position="1085"/>
    </location>
</feature>
<feature type="region of interest" description="Disordered" evidence="1">
    <location>
        <begin position="1183"/>
        <end position="1334"/>
    </location>
</feature>
<feature type="domain" description="Schizont-infected cell agglutination C-terminal" evidence="3">
    <location>
        <begin position="2627"/>
        <end position="2772"/>
    </location>
</feature>
<feature type="compositionally biased region" description="Low complexity" evidence="1">
    <location>
        <begin position="1294"/>
        <end position="1305"/>
    </location>
</feature>
<dbReference type="InterPro" id="IPR024285">
    <property type="entry name" value="SICA_extracell_b"/>
</dbReference>
<feature type="domain" description="Schizont-infected cell agglutination extracellular beta" evidence="2">
    <location>
        <begin position="2190"/>
        <end position="2356"/>
    </location>
</feature>
<feature type="compositionally biased region" description="Gly residues" evidence="1">
    <location>
        <begin position="2554"/>
        <end position="2590"/>
    </location>
</feature>
<evidence type="ECO:0000259" key="4">
    <source>
        <dbReference type="Pfam" id="PF12887"/>
    </source>
</evidence>
<feature type="compositionally biased region" description="Polar residues" evidence="1">
    <location>
        <begin position="1263"/>
        <end position="1284"/>
    </location>
</feature>
<feature type="domain" description="Schizont-infected cell agglutination extracellular beta" evidence="2">
    <location>
        <begin position="270"/>
        <end position="434"/>
    </location>
</feature>
<feature type="compositionally biased region" description="Low complexity" evidence="1">
    <location>
        <begin position="2539"/>
        <end position="2553"/>
    </location>
</feature>
<evidence type="ECO:0000313" key="5">
    <source>
        <dbReference type="EMBL" id="ANQ10323.1"/>
    </source>
</evidence>
<feature type="domain" description="Schizont-infected cell agglutination extracellular beta" evidence="2">
    <location>
        <begin position="463"/>
        <end position="641"/>
    </location>
</feature>
<feature type="domain" description="Schizont-infected cell agglutination extracellular alpha" evidence="4">
    <location>
        <begin position="1458"/>
        <end position="1622"/>
    </location>
</feature>
<dbReference type="KEGG" id="pcot:PCOAH_00039780"/>
<reference evidence="6" key="1">
    <citation type="submission" date="2016-06" db="EMBL/GenBank/DDBJ databases">
        <title>First high quality genome sequence of Plasmodium coatneyi using continuous long reads from single molecule, real-time sequencing.</title>
        <authorList>
            <person name="Chien J.-T."/>
            <person name="Pakala S.B."/>
            <person name="Geraldo J.A."/>
            <person name="Lapp S.A."/>
            <person name="Barnwell J.W."/>
            <person name="Kissinger J.C."/>
            <person name="Galinski M.R."/>
            <person name="Humphrey J.C."/>
        </authorList>
    </citation>
    <scope>NUCLEOTIDE SEQUENCE [LARGE SCALE GENOMIC DNA]</scope>
    <source>
        <strain evidence="6">Hackeri</strain>
    </source>
</reference>
<feature type="compositionally biased region" description="Basic and acidic residues" evidence="1">
    <location>
        <begin position="2743"/>
        <end position="2761"/>
    </location>
</feature>
<protein>
    <submittedName>
        <fullName evidence="5">SICA antigen</fullName>
    </submittedName>
</protein>
<feature type="region of interest" description="Disordered" evidence="1">
    <location>
        <begin position="2669"/>
        <end position="2690"/>
    </location>
</feature>
<feature type="region of interest" description="Disordered" evidence="1">
    <location>
        <begin position="1044"/>
        <end position="1131"/>
    </location>
</feature>
<keyword evidence="6" id="KW-1185">Reference proteome</keyword>
<accession>A0A1B1E5R1</accession>
<feature type="domain" description="Schizont-infected cell agglutination extracellular beta" evidence="2">
    <location>
        <begin position="894"/>
        <end position="1024"/>
    </location>
</feature>
<dbReference type="InterPro" id="IPR024288">
    <property type="entry name" value="SICA_C"/>
</dbReference>
<dbReference type="GeneID" id="30910709"/>
<dbReference type="Pfam" id="PF12879">
    <property type="entry name" value="SICA_C"/>
    <property type="match status" value="2"/>
</dbReference>
<organism evidence="5 6">
    <name type="scientific">Plasmodium coatneyi</name>
    <dbReference type="NCBI Taxonomy" id="208452"/>
    <lineage>
        <taxon>Eukaryota</taxon>
        <taxon>Sar</taxon>
        <taxon>Alveolata</taxon>
        <taxon>Apicomplexa</taxon>
        <taxon>Aconoidasida</taxon>
        <taxon>Haemosporida</taxon>
        <taxon>Plasmodiidae</taxon>
        <taxon>Plasmodium</taxon>
    </lineage>
</organism>
<name>A0A1B1E5R1_9APIC</name>
<feature type="compositionally biased region" description="Basic and acidic residues" evidence="1">
    <location>
        <begin position="2405"/>
        <end position="2415"/>
    </location>
</feature>
<proteinExistence type="predicted"/>
<dbReference type="RefSeq" id="XP_019917018.1">
    <property type="nucleotide sequence ID" value="XM_020060766.1"/>
</dbReference>
<feature type="compositionally biased region" description="Polar residues" evidence="1">
    <location>
        <begin position="2424"/>
        <end position="2434"/>
    </location>
</feature>
<dbReference type="Proteomes" id="UP000092716">
    <property type="component" value="Chromosome 12"/>
</dbReference>